<dbReference type="GO" id="GO:0043531">
    <property type="term" value="F:ADP binding"/>
    <property type="evidence" value="ECO:0007669"/>
    <property type="project" value="InterPro"/>
</dbReference>
<organism evidence="2 3">
    <name type="scientific">Lithocarpus litseifolius</name>
    <dbReference type="NCBI Taxonomy" id="425828"/>
    <lineage>
        <taxon>Eukaryota</taxon>
        <taxon>Viridiplantae</taxon>
        <taxon>Streptophyta</taxon>
        <taxon>Embryophyta</taxon>
        <taxon>Tracheophyta</taxon>
        <taxon>Spermatophyta</taxon>
        <taxon>Magnoliopsida</taxon>
        <taxon>eudicotyledons</taxon>
        <taxon>Gunneridae</taxon>
        <taxon>Pentapetalae</taxon>
        <taxon>rosids</taxon>
        <taxon>fabids</taxon>
        <taxon>Fagales</taxon>
        <taxon>Fagaceae</taxon>
        <taxon>Lithocarpus</taxon>
    </lineage>
</organism>
<dbReference type="EMBL" id="JAZDWU010000008">
    <property type="protein sequence ID" value="KAK9995138.1"/>
    <property type="molecule type" value="Genomic_DNA"/>
</dbReference>
<name>A0AAW2CAR6_9ROSI</name>
<dbReference type="AlphaFoldDB" id="A0AAW2CAR6"/>
<dbReference type="Pfam" id="PF00931">
    <property type="entry name" value="NB-ARC"/>
    <property type="match status" value="1"/>
</dbReference>
<dbReference type="Gene3D" id="3.40.50.300">
    <property type="entry name" value="P-loop containing nucleotide triphosphate hydrolases"/>
    <property type="match status" value="1"/>
</dbReference>
<comment type="caution">
    <text evidence="2">The sequence shown here is derived from an EMBL/GenBank/DDBJ whole genome shotgun (WGS) entry which is preliminary data.</text>
</comment>
<evidence type="ECO:0000313" key="3">
    <source>
        <dbReference type="Proteomes" id="UP001459277"/>
    </source>
</evidence>
<dbReference type="SUPFAM" id="SSF52540">
    <property type="entry name" value="P-loop containing nucleoside triphosphate hydrolases"/>
    <property type="match status" value="1"/>
</dbReference>
<evidence type="ECO:0000313" key="2">
    <source>
        <dbReference type="EMBL" id="KAK9995138.1"/>
    </source>
</evidence>
<proteinExistence type="predicted"/>
<gene>
    <name evidence="2" type="ORF">SO802_024841</name>
</gene>
<dbReference type="PANTHER" id="PTHR19338:SF59">
    <property type="entry name" value="OS10G0162832 PROTEIN"/>
    <property type="match status" value="1"/>
</dbReference>
<evidence type="ECO:0000259" key="1">
    <source>
        <dbReference type="Pfam" id="PF00931"/>
    </source>
</evidence>
<reference evidence="2 3" key="1">
    <citation type="submission" date="2024-01" db="EMBL/GenBank/DDBJ databases">
        <title>A telomere-to-telomere, gap-free genome of sweet tea (Lithocarpus litseifolius).</title>
        <authorList>
            <person name="Zhou J."/>
        </authorList>
    </citation>
    <scope>NUCLEOTIDE SEQUENCE [LARGE SCALE GENOMIC DNA]</scope>
    <source>
        <strain evidence="2">Zhou-2022a</strain>
        <tissue evidence="2">Leaf</tissue>
    </source>
</reference>
<keyword evidence="3" id="KW-1185">Reference proteome</keyword>
<dbReference type="PANTHER" id="PTHR19338">
    <property type="entry name" value="TRANSLOCASE OF INNER MITOCHONDRIAL MEMBRANE 13 HOMOLOG"/>
    <property type="match status" value="1"/>
</dbReference>
<sequence>MGWLMDGVGQTVISIVGMGGSGKTTLVANTYNNDDVKKHFDCCAWITISQAYELEDLLRSMVKRFYKSMNEVDPTNLTSMNYRVSRNASGQRRKGTYLSWMMCGIQVS</sequence>
<dbReference type="InterPro" id="IPR027417">
    <property type="entry name" value="P-loop_NTPase"/>
</dbReference>
<accession>A0AAW2CAR6</accession>
<protein>
    <recommendedName>
        <fullName evidence="1">NB-ARC domain-containing protein</fullName>
    </recommendedName>
</protein>
<dbReference type="Proteomes" id="UP001459277">
    <property type="component" value="Unassembled WGS sequence"/>
</dbReference>
<feature type="domain" description="NB-ARC" evidence="1">
    <location>
        <begin position="2"/>
        <end position="76"/>
    </location>
</feature>
<dbReference type="InterPro" id="IPR002182">
    <property type="entry name" value="NB-ARC"/>
</dbReference>